<dbReference type="GO" id="GO:0000976">
    <property type="term" value="F:transcription cis-regulatory region binding"/>
    <property type="evidence" value="ECO:0007669"/>
    <property type="project" value="TreeGrafter"/>
</dbReference>
<feature type="domain" description="SpoVT-AbrB" evidence="7">
    <location>
        <begin position="76"/>
        <end position="119"/>
    </location>
</feature>
<dbReference type="HAMAP" id="MF_01008">
    <property type="entry name" value="MraZ"/>
    <property type="match status" value="1"/>
</dbReference>
<reference evidence="8" key="1">
    <citation type="journal article" date="2013" name="Environ. Microbiol.">
        <title>Microbiota from the distal guts of lean and obese adolescents exhibit partial functional redundancy besides clear differences in community structure.</title>
        <authorList>
            <person name="Ferrer M."/>
            <person name="Ruiz A."/>
            <person name="Lanza F."/>
            <person name="Haange S.B."/>
            <person name="Oberbach A."/>
            <person name="Till H."/>
            <person name="Bargiela R."/>
            <person name="Campoy C."/>
            <person name="Segura M.T."/>
            <person name="Richter M."/>
            <person name="von Bergen M."/>
            <person name="Seifert J."/>
            <person name="Suarez A."/>
        </authorList>
    </citation>
    <scope>NUCLEOTIDE SEQUENCE</scope>
</reference>
<dbReference type="PANTHER" id="PTHR34701:SF1">
    <property type="entry name" value="TRANSCRIPTIONAL REGULATOR MRAZ"/>
    <property type="match status" value="1"/>
</dbReference>
<feature type="domain" description="SpoVT-AbrB" evidence="7">
    <location>
        <begin position="5"/>
        <end position="47"/>
    </location>
</feature>
<dbReference type="Gene3D" id="3.40.1550.20">
    <property type="entry name" value="Transcriptional regulator MraZ domain"/>
    <property type="match status" value="1"/>
</dbReference>
<dbReference type="CDD" id="cd16320">
    <property type="entry name" value="MraZ_N"/>
    <property type="match status" value="1"/>
</dbReference>
<dbReference type="InterPro" id="IPR035642">
    <property type="entry name" value="MraZ_N"/>
</dbReference>
<dbReference type="PROSITE" id="PS51740">
    <property type="entry name" value="SPOVT_ABRB"/>
    <property type="match status" value="2"/>
</dbReference>
<keyword evidence="3" id="KW-0677">Repeat</keyword>
<dbReference type="InterPro" id="IPR003444">
    <property type="entry name" value="MraZ"/>
</dbReference>
<organism evidence="8">
    <name type="scientific">human gut metagenome</name>
    <dbReference type="NCBI Taxonomy" id="408170"/>
    <lineage>
        <taxon>unclassified sequences</taxon>
        <taxon>metagenomes</taxon>
        <taxon>organismal metagenomes</taxon>
    </lineage>
</organism>
<dbReference type="GO" id="GO:0051301">
    <property type="term" value="P:cell division"/>
    <property type="evidence" value="ECO:0007669"/>
    <property type="project" value="UniProtKB-KW"/>
</dbReference>
<keyword evidence="2" id="KW-0963">Cytoplasm</keyword>
<dbReference type="PANTHER" id="PTHR34701">
    <property type="entry name" value="TRANSCRIPTIONAL REGULATOR MRAZ"/>
    <property type="match status" value="1"/>
</dbReference>
<dbReference type="Pfam" id="PF02381">
    <property type="entry name" value="MraZ"/>
    <property type="match status" value="2"/>
</dbReference>
<dbReference type="InterPro" id="IPR020603">
    <property type="entry name" value="MraZ_dom"/>
</dbReference>
<gene>
    <name evidence="8" type="ORF">OBE_04876</name>
</gene>
<dbReference type="InterPro" id="IPR007159">
    <property type="entry name" value="SpoVT-AbrB_dom"/>
</dbReference>
<dbReference type="GO" id="GO:2000143">
    <property type="term" value="P:negative regulation of DNA-templated transcription initiation"/>
    <property type="evidence" value="ECO:0007669"/>
    <property type="project" value="TreeGrafter"/>
</dbReference>
<dbReference type="SUPFAM" id="SSF89447">
    <property type="entry name" value="AbrB/MazE/MraZ-like"/>
    <property type="match status" value="1"/>
</dbReference>
<evidence type="ECO:0000256" key="1">
    <source>
        <dbReference type="ARBA" id="ARBA00013860"/>
    </source>
</evidence>
<evidence type="ECO:0000256" key="6">
    <source>
        <dbReference type="ARBA" id="ARBA00023163"/>
    </source>
</evidence>
<dbReference type="InterPro" id="IPR038619">
    <property type="entry name" value="MraZ_sf"/>
</dbReference>
<protein>
    <recommendedName>
        <fullName evidence="1">Transcriptional regulator MraZ</fullName>
    </recommendedName>
</protein>
<dbReference type="GO" id="GO:0003700">
    <property type="term" value="F:DNA-binding transcription factor activity"/>
    <property type="evidence" value="ECO:0007669"/>
    <property type="project" value="InterPro"/>
</dbReference>
<dbReference type="FunFam" id="3.40.1550.20:FF:000002">
    <property type="entry name" value="Transcriptional regulator MraZ"/>
    <property type="match status" value="1"/>
</dbReference>
<dbReference type="AlphaFoldDB" id="K1UAR5"/>
<keyword evidence="4" id="KW-0805">Transcription regulation</keyword>
<keyword evidence="6" id="KW-0804">Transcription</keyword>
<evidence type="ECO:0000256" key="5">
    <source>
        <dbReference type="ARBA" id="ARBA00023125"/>
    </source>
</evidence>
<name>K1UAR5_9ZZZZ</name>
<dbReference type="InterPro" id="IPR037914">
    <property type="entry name" value="SpoVT-AbrB_sf"/>
</dbReference>
<evidence type="ECO:0000313" key="8">
    <source>
        <dbReference type="EMBL" id="EKC68546.1"/>
    </source>
</evidence>
<accession>K1UAR5</accession>
<evidence type="ECO:0000256" key="4">
    <source>
        <dbReference type="ARBA" id="ARBA00023015"/>
    </source>
</evidence>
<comment type="caution">
    <text evidence="8">The sequence shown here is derived from an EMBL/GenBank/DDBJ whole genome shotgun (WGS) entry which is preliminary data.</text>
</comment>
<dbReference type="EMBL" id="AJWZ01003321">
    <property type="protein sequence ID" value="EKC68546.1"/>
    <property type="molecule type" value="Genomic_DNA"/>
</dbReference>
<evidence type="ECO:0000256" key="3">
    <source>
        <dbReference type="ARBA" id="ARBA00022737"/>
    </source>
</evidence>
<keyword evidence="8" id="KW-0132">Cell division</keyword>
<evidence type="ECO:0000259" key="7">
    <source>
        <dbReference type="PROSITE" id="PS51740"/>
    </source>
</evidence>
<evidence type="ECO:0000256" key="2">
    <source>
        <dbReference type="ARBA" id="ARBA00022490"/>
    </source>
</evidence>
<proteinExistence type="inferred from homology"/>
<keyword evidence="8" id="KW-0131">Cell cycle</keyword>
<sequence>MLIGEYEHSLDAKGRLIMPAKLREDMGEKFILTTGLDGCLFGFSMSEWEKFEDKLKALPITNKNARNFVRFFLSGATECELDKQGRFLIAGKLREVAKLDKDVTIIGAGTRIEIWDKAKWEEHNSEENLSIEEIEQNMEDLGI</sequence>
<keyword evidence="5" id="KW-0238">DNA-binding</keyword>
<dbReference type="InterPro" id="IPR035644">
    <property type="entry name" value="MraZ_C"/>
</dbReference>
<dbReference type="CDD" id="cd16321">
    <property type="entry name" value="MraZ_C"/>
    <property type="match status" value="1"/>
</dbReference>
<dbReference type="NCBIfam" id="TIGR00242">
    <property type="entry name" value="division/cell wall cluster transcriptional repressor MraZ"/>
    <property type="match status" value="1"/>
</dbReference>